<feature type="compositionally biased region" description="Basic and acidic residues" evidence="8">
    <location>
        <begin position="289"/>
        <end position="298"/>
    </location>
</feature>
<proteinExistence type="inferred from homology"/>
<feature type="compositionally biased region" description="Pro residues" evidence="8">
    <location>
        <begin position="465"/>
        <end position="474"/>
    </location>
</feature>
<keyword evidence="2" id="KW-0227">DNA damage</keyword>
<evidence type="ECO:0000313" key="12">
    <source>
        <dbReference type="Proteomes" id="UP000006753"/>
    </source>
</evidence>
<sequence>MDWRPLRICANASAELPAFLISTSFTPSSFAVHLTDLTYIWTEALDRSAISRRSKEEDTSIVLGDDGQFKILLEKIKLGLEGGEGTALALTVNADADRPSLILNVSVDLPGDIAPLEWPMRLSAAPQSSMTSLFTIPSLQTRHANMQQVASLTQELKDKDHIILKLLDKLEEQHTELGQIWPQAAGGVGRKVSRQKAEEKVKALAPFDVESWRRELNHEPLEDAAQLISEVFKERMDVAPIGNSTTQEEDDEWWEGIKGMTVNLNTGRCTTNGAKSKKRIAKPTLPPKIAEDENKDDAIQVQSTAPGLALASMPTSSSIRESTEEDEATESEDDGLVTSSQRSKIPDSFPRSQPLLSPNPTKGKLGMVGKKKADLPPSPSPPANGEDETTADESSPPREKQKTASPSPSPAPAPEAVPHRAKKVPLGRIGARKAAASPPPKPSPEPEPESSADTLPHDHDHSTTTPPPAPPSSEPKPKRGKLGQIGRNRKAASPSPEPPAEASAAATPKKRKLGTIGAGRRRADKSPEAKLEVDSQEESGRRVLLKDLKDVRTKTPTPEPVVRETSTERADRRREELKKELEAKAKAPVKKKRKF</sequence>
<dbReference type="InterPro" id="IPR053829">
    <property type="entry name" value="XLF-like_CC"/>
</dbReference>
<evidence type="ECO:0000256" key="6">
    <source>
        <dbReference type="ARBA" id="ARBA00025747"/>
    </source>
</evidence>
<dbReference type="InterPro" id="IPR038051">
    <property type="entry name" value="XRCC4-like_N_sf"/>
</dbReference>
<keyword evidence="5" id="KW-0539">Nucleus</keyword>
<dbReference type="AlphaFoldDB" id="K1WKC8"/>
<dbReference type="GO" id="GO:0006303">
    <property type="term" value="P:double-strand break repair via nonhomologous end joining"/>
    <property type="evidence" value="ECO:0007669"/>
    <property type="project" value="UniProtKB-ARBA"/>
</dbReference>
<dbReference type="Proteomes" id="UP000006753">
    <property type="component" value="Unassembled WGS sequence"/>
</dbReference>
<dbReference type="Pfam" id="PF09302">
    <property type="entry name" value="XLF"/>
    <property type="match status" value="1"/>
</dbReference>
<keyword evidence="4" id="KW-0234">DNA repair</keyword>
<dbReference type="KEGG" id="mbe:MBM_03902"/>
<dbReference type="STRING" id="1072389.K1WKC8"/>
<dbReference type="GeneID" id="18759837"/>
<dbReference type="Pfam" id="PF21928">
    <property type="entry name" value="XLF_CC"/>
    <property type="match status" value="1"/>
</dbReference>
<dbReference type="RefSeq" id="XP_007291791.1">
    <property type="nucleotide sequence ID" value="XM_007291729.1"/>
</dbReference>
<dbReference type="HOGENOM" id="CLU_022898_1_0_1"/>
<keyword evidence="3" id="KW-0238">DNA-binding</keyword>
<comment type="subcellular location">
    <subcellularLocation>
        <location evidence="1">Nucleus</location>
    </subcellularLocation>
</comment>
<evidence type="ECO:0000256" key="5">
    <source>
        <dbReference type="ARBA" id="ARBA00023242"/>
    </source>
</evidence>
<protein>
    <recommendedName>
        <fullName evidence="7">Non-homologous end-joining factor 1</fullName>
    </recommendedName>
</protein>
<feature type="domain" description="XLF-like coiled-coil region" evidence="10">
    <location>
        <begin position="126"/>
        <end position="178"/>
    </location>
</feature>
<feature type="compositionally biased region" description="Polar residues" evidence="8">
    <location>
        <begin position="350"/>
        <end position="360"/>
    </location>
</feature>
<feature type="compositionally biased region" description="Basic and acidic residues" evidence="8">
    <location>
        <begin position="561"/>
        <end position="585"/>
    </location>
</feature>
<gene>
    <name evidence="11" type="ORF">MBM_03902</name>
</gene>
<dbReference type="Gene3D" id="2.170.210.10">
    <property type="entry name" value="DNA double-strand break repair and VJ recombination XRCC4, N-terminal"/>
    <property type="match status" value="1"/>
</dbReference>
<evidence type="ECO:0000256" key="8">
    <source>
        <dbReference type="SAM" id="MobiDB-lite"/>
    </source>
</evidence>
<feature type="compositionally biased region" description="Basic residues" evidence="8">
    <location>
        <begin position="508"/>
        <end position="523"/>
    </location>
</feature>
<dbReference type="OrthoDB" id="2155935at2759"/>
<dbReference type="GO" id="GO:0045027">
    <property type="term" value="F:DNA end binding"/>
    <property type="evidence" value="ECO:0007669"/>
    <property type="project" value="TreeGrafter"/>
</dbReference>
<feature type="domain" description="XLF-like N-terminal" evidence="9">
    <location>
        <begin position="3"/>
        <end position="123"/>
    </location>
</feature>
<organism evidence="11 12">
    <name type="scientific">Marssonina brunnea f. sp. multigermtubi (strain MB_m1)</name>
    <name type="common">Marssonina leaf spot fungus</name>
    <dbReference type="NCBI Taxonomy" id="1072389"/>
    <lineage>
        <taxon>Eukaryota</taxon>
        <taxon>Fungi</taxon>
        <taxon>Dikarya</taxon>
        <taxon>Ascomycota</taxon>
        <taxon>Pezizomycotina</taxon>
        <taxon>Leotiomycetes</taxon>
        <taxon>Helotiales</taxon>
        <taxon>Drepanopezizaceae</taxon>
        <taxon>Drepanopeziza</taxon>
    </lineage>
</organism>
<dbReference type="GO" id="GO:0032807">
    <property type="term" value="C:DNA ligase IV complex"/>
    <property type="evidence" value="ECO:0007669"/>
    <property type="project" value="TreeGrafter"/>
</dbReference>
<accession>K1WKC8</accession>
<evidence type="ECO:0000256" key="3">
    <source>
        <dbReference type="ARBA" id="ARBA00023125"/>
    </source>
</evidence>
<evidence type="ECO:0000256" key="4">
    <source>
        <dbReference type="ARBA" id="ARBA00023204"/>
    </source>
</evidence>
<evidence type="ECO:0000256" key="7">
    <source>
        <dbReference type="ARBA" id="ARBA00044529"/>
    </source>
</evidence>
<feature type="region of interest" description="Disordered" evidence="8">
    <location>
        <begin position="266"/>
        <end position="595"/>
    </location>
</feature>
<dbReference type="PANTHER" id="PTHR32235:SF1">
    <property type="entry name" value="NON-HOMOLOGOUS END-JOINING FACTOR 1"/>
    <property type="match status" value="1"/>
</dbReference>
<reference evidence="11 12" key="1">
    <citation type="journal article" date="2012" name="BMC Genomics">
        <title>Sequencing the genome of Marssonina brunnea reveals fungus-poplar co-evolution.</title>
        <authorList>
            <person name="Zhu S."/>
            <person name="Cao Y.-Z."/>
            <person name="Jiang C."/>
            <person name="Tan B.-Y."/>
            <person name="Wang Z."/>
            <person name="Feng S."/>
            <person name="Zhang L."/>
            <person name="Su X.-H."/>
            <person name="Brejova B."/>
            <person name="Vinar T."/>
            <person name="Xu M."/>
            <person name="Wang M.-X."/>
            <person name="Zhang S.-G."/>
            <person name="Huang M.-R."/>
            <person name="Wu R."/>
            <person name="Zhou Y."/>
        </authorList>
    </citation>
    <scope>NUCLEOTIDE SEQUENCE [LARGE SCALE GENOMIC DNA]</scope>
    <source>
        <strain evidence="11 12">MB_m1</strain>
    </source>
</reference>
<keyword evidence="12" id="KW-1185">Reference proteome</keyword>
<evidence type="ECO:0000259" key="10">
    <source>
        <dbReference type="Pfam" id="PF21928"/>
    </source>
</evidence>
<evidence type="ECO:0000256" key="1">
    <source>
        <dbReference type="ARBA" id="ARBA00004123"/>
    </source>
</evidence>
<evidence type="ECO:0000313" key="11">
    <source>
        <dbReference type="EMBL" id="EKD18130.1"/>
    </source>
</evidence>
<evidence type="ECO:0000259" key="9">
    <source>
        <dbReference type="Pfam" id="PF09302"/>
    </source>
</evidence>
<dbReference type="EMBL" id="JH921434">
    <property type="protein sequence ID" value="EKD18130.1"/>
    <property type="molecule type" value="Genomic_DNA"/>
</dbReference>
<dbReference type="InterPro" id="IPR052287">
    <property type="entry name" value="NHEJ_factor"/>
</dbReference>
<dbReference type="InParanoid" id="K1WKC8"/>
<dbReference type="OMA" id="IKGVAPF"/>
<name>K1WKC8_MARBU</name>
<dbReference type="InterPro" id="IPR015381">
    <property type="entry name" value="XLF-like_N"/>
</dbReference>
<dbReference type="CDD" id="cd22285">
    <property type="entry name" value="HD_XLF_N"/>
    <property type="match status" value="1"/>
</dbReference>
<feature type="compositionally biased region" description="Acidic residues" evidence="8">
    <location>
        <begin position="323"/>
        <end position="335"/>
    </location>
</feature>
<comment type="similarity">
    <text evidence="6">Belongs to the XRCC4-XLF family. XLF subfamily.</text>
</comment>
<feature type="compositionally biased region" description="Basic and acidic residues" evidence="8">
    <location>
        <begin position="524"/>
        <end position="553"/>
    </location>
</feature>
<dbReference type="PANTHER" id="PTHR32235">
    <property type="entry name" value="NON-HOMOLOGOUS END-JOINING FACTOR 1"/>
    <property type="match status" value="1"/>
</dbReference>
<dbReference type="eggNOG" id="ENOG502SCQK">
    <property type="taxonomic scope" value="Eukaryota"/>
</dbReference>
<evidence type="ECO:0000256" key="2">
    <source>
        <dbReference type="ARBA" id="ARBA00022763"/>
    </source>
</evidence>